<dbReference type="AlphaFoldDB" id="W7UJ85"/>
<sequence>MPKTIYDKKRKAGINMKVIFLQDVKGSGKKGELKNVADGYARNMLIPKGLAVEANASNMNKLEGAQASAQHKIDVDVQNANEAAAKIKGKKLEIKAKAGSNGKLFGSVTGANVAEALAEQLGVKVDKKKVVLSTDIKNFGSYTATVKLYNGISETVDIEVIEG</sequence>
<dbReference type="GO" id="GO:1990904">
    <property type="term" value="C:ribonucleoprotein complex"/>
    <property type="evidence" value="ECO:0007669"/>
    <property type="project" value="UniProtKB-KW"/>
</dbReference>
<dbReference type="Pfam" id="PF03948">
    <property type="entry name" value="Ribosomal_L9_C"/>
    <property type="match status" value="1"/>
</dbReference>
<dbReference type="GO" id="GO:0005840">
    <property type="term" value="C:ribosome"/>
    <property type="evidence" value="ECO:0007669"/>
    <property type="project" value="UniProtKB-KW"/>
</dbReference>
<comment type="similarity">
    <text evidence="1 7">Belongs to the bacterial ribosomal protein bL9 family.</text>
</comment>
<dbReference type="InterPro" id="IPR020070">
    <property type="entry name" value="Ribosomal_bL9_N"/>
</dbReference>
<protein>
    <recommendedName>
        <fullName evidence="6 7">Large ribosomal subunit protein bL9</fullName>
    </recommendedName>
</protein>
<feature type="domain" description="Large ribosomal subunit protein bL9 C-terminal" evidence="9">
    <location>
        <begin position="79"/>
        <end position="161"/>
    </location>
</feature>
<dbReference type="PATRIC" id="fig|1341157.4.peg.1532"/>
<dbReference type="PANTHER" id="PTHR21368">
    <property type="entry name" value="50S RIBOSOMAL PROTEIN L9"/>
    <property type="match status" value="1"/>
</dbReference>
<reference evidence="10 11" key="1">
    <citation type="journal article" date="2014" name="PLoS ONE">
        <title>Rumen cellulosomics: divergent fiber-degrading strategies revealed by comparative genome-wide analysis of six ruminococcal strains.</title>
        <authorList>
            <person name="Dassa B."/>
            <person name="Borovok I."/>
            <person name="Ruimy-Israeli V."/>
            <person name="Lamed R."/>
            <person name="Flint H.J."/>
            <person name="Duncan S.H."/>
            <person name="Henrissat B."/>
            <person name="Coutinho P."/>
            <person name="Morrison M."/>
            <person name="Mosoni P."/>
            <person name="Yeoman C.J."/>
            <person name="White B.A."/>
            <person name="Bayer E.A."/>
        </authorList>
    </citation>
    <scope>NUCLEOTIDE SEQUENCE [LARGE SCALE GENOMIC DNA]</scope>
    <source>
        <strain evidence="10 11">007c</strain>
    </source>
</reference>
<gene>
    <name evidence="7" type="primary">rplI</name>
    <name evidence="10" type="ORF">RF007C_09255</name>
</gene>
<keyword evidence="11" id="KW-1185">Reference proteome</keyword>
<dbReference type="EMBL" id="ATAX01000023">
    <property type="protein sequence ID" value="EWM53888.1"/>
    <property type="molecule type" value="Genomic_DNA"/>
</dbReference>
<evidence type="ECO:0000256" key="1">
    <source>
        <dbReference type="ARBA" id="ARBA00010605"/>
    </source>
</evidence>
<dbReference type="InterPro" id="IPR020594">
    <property type="entry name" value="Ribosomal_bL9_bac/chp"/>
</dbReference>
<dbReference type="FunFam" id="3.40.5.10:FF:000002">
    <property type="entry name" value="50S ribosomal protein L9"/>
    <property type="match status" value="1"/>
</dbReference>
<feature type="domain" description="Ribosomal protein L9" evidence="8">
    <location>
        <begin position="16"/>
        <end position="62"/>
    </location>
</feature>
<keyword evidence="2 7" id="KW-0699">rRNA-binding</keyword>
<dbReference type="InterPro" id="IPR000244">
    <property type="entry name" value="Ribosomal_bL9"/>
</dbReference>
<dbReference type="Proteomes" id="UP000019365">
    <property type="component" value="Unassembled WGS sequence"/>
</dbReference>
<dbReference type="Pfam" id="PF01281">
    <property type="entry name" value="Ribosomal_L9_N"/>
    <property type="match status" value="1"/>
</dbReference>
<evidence type="ECO:0000256" key="4">
    <source>
        <dbReference type="ARBA" id="ARBA00022980"/>
    </source>
</evidence>
<dbReference type="Gene3D" id="3.40.5.10">
    <property type="entry name" value="Ribosomal protein L9, N-terminal domain"/>
    <property type="match status" value="1"/>
</dbReference>
<keyword evidence="4 7" id="KW-0689">Ribosomal protein</keyword>
<comment type="function">
    <text evidence="7">Binds to the 23S rRNA.</text>
</comment>
<dbReference type="GO" id="GO:0006412">
    <property type="term" value="P:translation"/>
    <property type="evidence" value="ECO:0007669"/>
    <property type="project" value="UniProtKB-UniRule"/>
</dbReference>
<dbReference type="HAMAP" id="MF_00503">
    <property type="entry name" value="Ribosomal_bL9"/>
    <property type="match status" value="1"/>
</dbReference>
<evidence type="ECO:0000256" key="6">
    <source>
        <dbReference type="ARBA" id="ARBA00035292"/>
    </source>
</evidence>
<dbReference type="InterPro" id="IPR009027">
    <property type="entry name" value="Ribosomal_bL9/RNase_H1_N"/>
</dbReference>
<dbReference type="GO" id="GO:0019843">
    <property type="term" value="F:rRNA binding"/>
    <property type="evidence" value="ECO:0007669"/>
    <property type="project" value="UniProtKB-UniRule"/>
</dbReference>
<evidence type="ECO:0000313" key="11">
    <source>
        <dbReference type="Proteomes" id="UP000019365"/>
    </source>
</evidence>
<evidence type="ECO:0000259" key="9">
    <source>
        <dbReference type="Pfam" id="PF03948"/>
    </source>
</evidence>
<evidence type="ECO:0000313" key="10">
    <source>
        <dbReference type="EMBL" id="EWM53888.1"/>
    </source>
</evidence>
<evidence type="ECO:0000256" key="2">
    <source>
        <dbReference type="ARBA" id="ARBA00022730"/>
    </source>
</evidence>
<comment type="caution">
    <text evidence="10">The sequence shown here is derived from an EMBL/GenBank/DDBJ whole genome shotgun (WGS) entry which is preliminary data.</text>
</comment>
<dbReference type="GO" id="GO:0003735">
    <property type="term" value="F:structural constituent of ribosome"/>
    <property type="evidence" value="ECO:0007669"/>
    <property type="project" value="InterPro"/>
</dbReference>
<proteinExistence type="inferred from homology"/>
<keyword evidence="3 7" id="KW-0694">RNA-binding</keyword>
<dbReference type="NCBIfam" id="TIGR00158">
    <property type="entry name" value="L9"/>
    <property type="match status" value="1"/>
</dbReference>
<dbReference type="InterPro" id="IPR020069">
    <property type="entry name" value="Ribosomal_bL9_C"/>
</dbReference>
<accession>W7UJ85</accession>
<dbReference type="Gene3D" id="3.10.430.100">
    <property type="entry name" value="Ribosomal protein L9, C-terminal domain"/>
    <property type="match status" value="1"/>
</dbReference>
<name>W7UJ85_RUMFL</name>
<keyword evidence="5 7" id="KW-0687">Ribonucleoprotein</keyword>
<evidence type="ECO:0000259" key="8">
    <source>
        <dbReference type="Pfam" id="PF01281"/>
    </source>
</evidence>
<dbReference type="SUPFAM" id="SSF55658">
    <property type="entry name" value="L9 N-domain-like"/>
    <property type="match status" value="1"/>
</dbReference>
<evidence type="ECO:0000256" key="7">
    <source>
        <dbReference type="HAMAP-Rule" id="MF_00503"/>
    </source>
</evidence>
<dbReference type="InterPro" id="IPR036791">
    <property type="entry name" value="Ribosomal_bL9_C_sf"/>
</dbReference>
<dbReference type="InterPro" id="IPR036935">
    <property type="entry name" value="Ribosomal_bL9_N_sf"/>
</dbReference>
<dbReference type="SUPFAM" id="SSF55653">
    <property type="entry name" value="Ribosomal protein L9 C-domain"/>
    <property type="match status" value="1"/>
</dbReference>
<evidence type="ECO:0000256" key="3">
    <source>
        <dbReference type="ARBA" id="ARBA00022884"/>
    </source>
</evidence>
<organism evidence="10 11">
    <name type="scientific">Ruminococcus flavefaciens 007c</name>
    <dbReference type="NCBI Taxonomy" id="1341157"/>
    <lineage>
        <taxon>Bacteria</taxon>
        <taxon>Bacillati</taxon>
        <taxon>Bacillota</taxon>
        <taxon>Clostridia</taxon>
        <taxon>Eubacteriales</taxon>
        <taxon>Oscillospiraceae</taxon>
        <taxon>Ruminococcus</taxon>
    </lineage>
</organism>
<evidence type="ECO:0000256" key="5">
    <source>
        <dbReference type="ARBA" id="ARBA00023274"/>
    </source>
</evidence>
<dbReference type="eggNOG" id="COG0359">
    <property type="taxonomic scope" value="Bacteria"/>
</dbReference>